<feature type="compositionally biased region" description="Basic residues" evidence="7">
    <location>
        <begin position="318"/>
        <end position="333"/>
    </location>
</feature>
<evidence type="ECO:0000256" key="6">
    <source>
        <dbReference type="PIRSR" id="PIRSR037350-1"/>
    </source>
</evidence>
<dbReference type="Pfam" id="PF05971">
    <property type="entry name" value="Methyltransf_10"/>
    <property type="match status" value="1"/>
</dbReference>
<gene>
    <name evidence="8" type="ORF">A3770_02p18010</name>
</gene>
<keyword evidence="4 6" id="KW-0949">S-adenosyl-L-methionine</keyword>
<dbReference type="CDD" id="cd02440">
    <property type="entry name" value="AdoMet_MTases"/>
    <property type="match status" value="1"/>
</dbReference>
<dbReference type="SUPFAM" id="SSF53335">
    <property type="entry name" value="S-adenosyl-L-methionine-dependent methyltransferases"/>
    <property type="match status" value="1"/>
</dbReference>
<dbReference type="OrthoDB" id="514248at2759"/>
<dbReference type="InterPro" id="IPR010286">
    <property type="entry name" value="METTL16/RlmF"/>
</dbReference>
<dbReference type="PANTHER" id="PTHR13393:SF0">
    <property type="entry name" value="RNA N6-ADENOSINE-METHYLTRANSFERASE METTL16"/>
    <property type="match status" value="1"/>
</dbReference>
<dbReference type="GO" id="GO:0005634">
    <property type="term" value="C:nucleus"/>
    <property type="evidence" value="ECO:0007669"/>
    <property type="project" value="TreeGrafter"/>
</dbReference>
<evidence type="ECO:0000313" key="9">
    <source>
        <dbReference type="Proteomes" id="UP000316726"/>
    </source>
</evidence>
<evidence type="ECO:0000256" key="1">
    <source>
        <dbReference type="ARBA" id="ARBA00005878"/>
    </source>
</evidence>
<dbReference type="GO" id="GO:0070475">
    <property type="term" value="P:rRNA base methylation"/>
    <property type="evidence" value="ECO:0007669"/>
    <property type="project" value="TreeGrafter"/>
</dbReference>
<dbReference type="Proteomes" id="UP000316726">
    <property type="component" value="Chromosome 2"/>
</dbReference>
<dbReference type="PANTHER" id="PTHR13393">
    <property type="entry name" value="SAM-DEPENDENT METHYLTRANSFERASE"/>
    <property type="match status" value="1"/>
</dbReference>
<comment type="similarity">
    <text evidence="1 5">Belongs to the methyltransferase superfamily. METTL16/RlmF family.</text>
</comment>
<keyword evidence="2 5" id="KW-0489">Methyltransferase</keyword>
<dbReference type="AlphaFoldDB" id="A0A5B8MFM0"/>
<dbReference type="PIRSF" id="PIRSF037350">
    <property type="entry name" value="Mtase_ZK1128_prd"/>
    <property type="match status" value="1"/>
</dbReference>
<reference evidence="8 9" key="1">
    <citation type="submission" date="2018-07" db="EMBL/GenBank/DDBJ databases">
        <title>The complete nuclear genome of the prasinophyte Chloropicon primus (CCMP1205).</title>
        <authorList>
            <person name="Pombert J.-F."/>
            <person name="Otis C."/>
            <person name="Turmel M."/>
            <person name="Lemieux C."/>
        </authorList>
    </citation>
    <scope>NUCLEOTIDE SEQUENCE [LARGE SCALE GENOMIC DNA]</scope>
    <source>
        <strain evidence="8 9">CCMP1205</strain>
    </source>
</reference>
<feature type="binding site" evidence="6">
    <location>
        <position position="89"/>
    </location>
    <ligand>
        <name>S-adenosyl-L-methionine</name>
        <dbReference type="ChEBI" id="CHEBI:59789"/>
    </ligand>
</feature>
<protein>
    <recommendedName>
        <fullName evidence="5">U6 small nuclear RNA (adenine-(43)-N(6))-methyltransferase</fullName>
        <ecNumber evidence="5">2.1.1.-</ecNumber>
    </recommendedName>
</protein>
<feature type="region of interest" description="Disordered" evidence="7">
    <location>
        <begin position="302"/>
        <end position="348"/>
    </location>
</feature>
<feature type="binding site" evidence="6">
    <location>
        <position position="190"/>
    </location>
    <ligand>
        <name>S-adenosyl-L-methionine</name>
        <dbReference type="ChEBI" id="CHEBI:59789"/>
    </ligand>
</feature>
<accession>A0A5B8MFM0</accession>
<sequence>MQACREVYRDKCHDFAKLAELQPSLASHLVWLPPRDESASPSSAGARRATIDFAREESVEELTRCILRQDFGISWERPPRSLIPPVPNRLTYLLWLRDLVLSTKPSDGEGGVRGVDVGTGGTLIYPLLGASAFGWTFLATESCEYSLGWAERNRASNAGVKDLITVRDSKGGVLLGVVDEGARYDFCMCNPPFFDVTEERSLHKPGHGGLENELRCPGGEAGFVGRMISDSLVMKGQVLWYTTMIGRKKTLKALLARLRGEKDVKGIRTTTFVCGRTTRWGLAWTLTSVSVDLERVKRRKTRDAIAADGEESDEVRANKARRKQAKLERRKKARESEERARLAEEESADQDLMRAMGFDGFA</sequence>
<dbReference type="InterPro" id="IPR017182">
    <property type="entry name" value="METTL16/PsiM"/>
</dbReference>
<keyword evidence="9" id="KW-1185">Reference proteome</keyword>
<evidence type="ECO:0000256" key="3">
    <source>
        <dbReference type="ARBA" id="ARBA00022679"/>
    </source>
</evidence>
<dbReference type="STRING" id="1764295.A0A5B8MFM0"/>
<dbReference type="InterPro" id="IPR029063">
    <property type="entry name" value="SAM-dependent_MTases_sf"/>
</dbReference>
<feature type="compositionally biased region" description="Basic and acidic residues" evidence="7">
    <location>
        <begin position="334"/>
        <end position="344"/>
    </location>
</feature>
<evidence type="ECO:0000256" key="2">
    <source>
        <dbReference type="ARBA" id="ARBA00022603"/>
    </source>
</evidence>
<dbReference type="Gene3D" id="3.40.50.150">
    <property type="entry name" value="Vaccinia Virus protein VP39"/>
    <property type="match status" value="1"/>
</dbReference>
<evidence type="ECO:0000256" key="4">
    <source>
        <dbReference type="ARBA" id="ARBA00022691"/>
    </source>
</evidence>
<dbReference type="EMBL" id="CP031035">
    <property type="protein sequence ID" value="QDZ19283.1"/>
    <property type="molecule type" value="Genomic_DNA"/>
</dbReference>
<evidence type="ECO:0000256" key="7">
    <source>
        <dbReference type="SAM" id="MobiDB-lite"/>
    </source>
</evidence>
<keyword evidence="3 5" id="KW-0808">Transferase</keyword>
<evidence type="ECO:0000256" key="5">
    <source>
        <dbReference type="PIRNR" id="PIRNR037350"/>
    </source>
</evidence>
<name>A0A5B8MFM0_9CHLO</name>
<dbReference type="GO" id="GO:0008168">
    <property type="term" value="F:methyltransferase activity"/>
    <property type="evidence" value="ECO:0007669"/>
    <property type="project" value="UniProtKB-UniRule"/>
</dbReference>
<dbReference type="EC" id="2.1.1.-" evidence="5"/>
<organism evidence="8 9">
    <name type="scientific">Chloropicon primus</name>
    <dbReference type="NCBI Taxonomy" id="1764295"/>
    <lineage>
        <taxon>Eukaryota</taxon>
        <taxon>Viridiplantae</taxon>
        <taxon>Chlorophyta</taxon>
        <taxon>Chloropicophyceae</taxon>
        <taxon>Chloropicales</taxon>
        <taxon>Chloropicaceae</taxon>
        <taxon>Chloropicon</taxon>
    </lineage>
</organism>
<evidence type="ECO:0000313" key="8">
    <source>
        <dbReference type="EMBL" id="QDZ19283.1"/>
    </source>
</evidence>
<proteinExistence type="inferred from homology"/>
<feature type="binding site" evidence="6">
    <location>
        <position position="118"/>
    </location>
    <ligand>
        <name>S-adenosyl-L-methionine</name>
        <dbReference type="ChEBI" id="CHEBI:59789"/>
    </ligand>
</feature>
<feature type="binding site" evidence="6">
    <location>
        <position position="141"/>
    </location>
    <ligand>
        <name>S-adenosyl-L-methionine</name>
        <dbReference type="ChEBI" id="CHEBI:59789"/>
    </ligand>
</feature>